<evidence type="ECO:0000256" key="3">
    <source>
        <dbReference type="ARBA" id="ARBA00022821"/>
    </source>
</evidence>
<evidence type="ECO:0000256" key="1">
    <source>
        <dbReference type="ARBA" id="ARBA00004162"/>
    </source>
</evidence>
<dbReference type="PROSITE" id="PS01031">
    <property type="entry name" value="SHSP"/>
    <property type="match status" value="1"/>
</dbReference>
<evidence type="ECO:0000313" key="7">
    <source>
        <dbReference type="Proteomes" id="UP000447434"/>
    </source>
</evidence>
<dbReference type="Proteomes" id="UP000447434">
    <property type="component" value="Chromosome 14"/>
</dbReference>
<organism evidence="6 7">
    <name type="scientific">Lupinus albus</name>
    <name type="common">White lupine</name>
    <name type="synonym">Lupinus termis</name>
    <dbReference type="NCBI Taxonomy" id="3870"/>
    <lineage>
        <taxon>Eukaryota</taxon>
        <taxon>Viridiplantae</taxon>
        <taxon>Streptophyta</taxon>
        <taxon>Embryophyta</taxon>
        <taxon>Tracheophyta</taxon>
        <taxon>Spermatophyta</taxon>
        <taxon>Magnoliopsida</taxon>
        <taxon>eudicotyledons</taxon>
        <taxon>Gunneridae</taxon>
        <taxon>Pentapetalae</taxon>
        <taxon>rosids</taxon>
        <taxon>fabids</taxon>
        <taxon>Fabales</taxon>
        <taxon>Fabaceae</taxon>
        <taxon>Papilionoideae</taxon>
        <taxon>50 kb inversion clade</taxon>
        <taxon>genistoids sensu lato</taxon>
        <taxon>core genistoids</taxon>
        <taxon>Genisteae</taxon>
        <taxon>Lupinus</taxon>
    </lineage>
</organism>
<name>A0A6A5NFX9_LUPAL</name>
<comment type="caution">
    <text evidence="6">The sequence shown here is derived from an EMBL/GenBank/DDBJ whole genome shotgun (WGS) entry which is preliminary data.</text>
</comment>
<dbReference type="Gene3D" id="2.60.40.790">
    <property type="match status" value="1"/>
</dbReference>
<dbReference type="InterPro" id="IPR002068">
    <property type="entry name" value="A-crystallin/Hsp20_dom"/>
</dbReference>
<comment type="similarity">
    <text evidence="4 5">Belongs to the small heat shock protein (HSP20) family.</text>
</comment>
<dbReference type="Pfam" id="PF00011">
    <property type="entry name" value="HSP20"/>
    <property type="match status" value="1"/>
</dbReference>
<protein>
    <submittedName>
        <fullName evidence="6">Putative HSP20-like chaperone</fullName>
    </submittedName>
</protein>
<comment type="subcellular location">
    <subcellularLocation>
        <location evidence="1">Cell membrane</location>
        <topology evidence="1">Single-pass membrane protein</topology>
    </subcellularLocation>
</comment>
<evidence type="ECO:0000313" key="6">
    <source>
        <dbReference type="EMBL" id="KAE9600186.1"/>
    </source>
</evidence>
<dbReference type="AlphaFoldDB" id="A0A6A5NFX9"/>
<dbReference type="GO" id="GO:0006952">
    <property type="term" value="P:defense response"/>
    <property type="evidence" value="ECO:0007669"/>
    <property type="project" value="UniProtKB-KW"/>
</dbReference>
<keyword evidence="7" id="KW-1185">Reference proteome</keyword>
<accession>A0A6A5NFX9</accession>
<dbReference type="PANTHER" id="PTHR43670:SF118">
    <property type="entry name" value="HSP20_ALPHA CRYSTALLIN FAMILY PROTEIN"/>
    <property type="match status" value="1"/>
</dbReference>
<evidence type="ECO:0000256" key="4">
    <source>
        <dbReference type="PROSITE-ProRule" id="PRU00285"/>
    </source>
</evidence>
<proteinExistence type="inferred from homology"/>
<evidence type="ECO:0000256" key="5">
    <source>
        <dbReference type="RuleBase" id="RU003616"/>
    </source>
</evidence>
<keyword evidence="3" id="KW-0611">Plant defense</keyword>
<reference evidence="7" key="1">
    <citation type="journal article" date="2020" name="Nat. Commun.">
        <title>Genome sequence of the cluster root forming white lupin.</title>
        <authorList>
            <person name="Hufnagel B."/>
            <person name="Marques A."/>
            <person name="Soriano A."/>
            <person name="Marques L."/>
            <person name="Divol F."/>
            <person name="Doumas P."/>
            <person name="Sallet E."/>
            <person name="Mancinotti D."/>
            <person name="Carrere S."/>
            <person name="Marande W."/>
            <person name="Arribat S."/>
            <person name="Keller J."/>
            <person name="Huneau C."/>
            <person name="Blein T."/>
            <person name="Aime D."/>
            <person name="Laguerre M."/>
            <person name="Taylor J."/>
            <person name="Schubert V."/>
            <person name="Nelson M."/>
            <person name="Geu-Flores F."/>
            <person name="Crespi M."/>
            <person name="Gallardo-Guerrero K."/>
            <person name="Delaux P.-M."/>
            <person name="Salse J."/>
            <person name="Berges H."/>
            <person name="Guyot R."/>
            <person name="Gouzy J."/>
            <person name="Peret B."/>
        </authorList>
    </citation>
    <scope>NUCLEOTIDE SEQUENCE [LARGE SCALE GENOMIC DNA]</scope>
    <source>
        <strain evidence="7">cv. Amiga</strain>
    </source>
</reference>
<dbReference type="SUPFAM" id="SSF49764">
    <property type="entry name" value="HSP20-like chaperones"/>
    <property type="match status" value="1"/>
</dbReference>
<dbReference type="PANTHER" id="PTHR43670">
    <property type="entry name" value="HEAT SHOCK PROTEIN 26"/>
    <property type="match status" value="1"/>
</dbReference>
<dbReference type="GO" id="GO:0005886">
    <property type="term" value="C:plasma membrane"/>
    <property type="evidence" value="ECO:0007669"/>
    <property type="project" value="UniProtKB-SubCell"/>
</dbReference>
<keyword evidence="2" id="KW-0472">Membrane</keyword>
<dbReference type="InterPro" id="IPR008978">
    <property type="entry name" value="HSP20-like_chaperone"/>
</dbReference>
<dbReference type="EMBL" id="WOCE01000014">
    <property type="protein sequence ID" value="KAE9600186.1"/>
    <property type="molecule type" value="Genomic_DNA"/>
</dbReference>
<gene>
    <name evidence="6" type="ORF">Lalb_Chr14g0370271</name>
</gene>
<dbReference type="OrthoDB" id="1431247at2759"/>
<sequence>METIAAAVTGQRLYEDFEPFCKWITQEGEQTLEIDLKGFNREQLKVQTNNKGFLTIYGEKAVDGASSKWNRFQKEIKLSKDIRANEISAKFSHGILSIIMPKMVKAAAKENIKEAGLEATQQAKDSGIEKHYILGLKTTKRRAIEVAFGVFAVMAVVVAIGTYYVTQLGNRYDDVNKLG</sequence>
<dbReference type="GO" id="GO:0034605">
    <property type="term" value="P:cellular response to heat"/>
    <property type="evidence" value="ECO:0007669"/>
    <property type="project" value="TreeGrafter"/>
</dbReference>
<keyword evidence="2" id="KW-1003">Cell membrane</keyword>
<dbReference type="CDD" id="cd06464">
    <property type="entry name" value="ACD_sHsps-like"/>
    <property type="match status" value="1"/>
</dbReference>
<evidence type="ECO:0000256" key="2">
    <source>
        <dbReference type="ARBA" id="ARBA00022475"/>
    </source>
</evidence>